<proteinExistence type="inferred from homology"/>
<dbReference type="GO" id="GO:0006487">
    <property type="term" value="P:protein N-linked glycosylation"/>
    <property type="evidence" value="ECO:0007669"/>
    <property type="project" value="TreeGrafter"/>
</dbReference>
<evidence type="ECO:0000313" key="9">
    <source>
        <dbReference type="EMBL" id="KNC79094.1"/>
    </source>
</evidence>
<dbReference type="Proteomes" id="UP000054560">
    <property type="component" value="Unassembled WGS sequence"/>
</dbReference>
<comment type="pathway">
    <text evidence="2 8">Protein modification; protein glycosylation.</text>
</comment>
<keyword evidence="6 8" id="KW-1133">Transmembrane helix</keyword>
<evidence type="ECO:0000256" key="2">
    <source>
        <dbReference type="ARBA" id="ARBA00004922"/>
    </source>
</evidence>
<sequence>MAKSVASKKESGNSATSASAAVTRAGSLKPASNERHTLGEAVNIAFAKYNKVTPGKLKAIDCFLVYVMAVGVIQFVYACLVGTDPFNSFLAGFLSCIGTFVLTVSLRMQAKEDMIMYPESTPKRAFADYILCNAILHIWVLNFMG</sequence>
<dbReference type="eggNOG" id="KOG1746">
    <property type="taxonomic scope" value="Eukaryota"/>
</dbReference>
<dbReference type="OrthoDB" id="445566at2759"/>
<dbReference type="UniPathway" id="UPA00378"/>
<comment type="subunit">
    <text evidence="8">Component of the oligosaccharyltransferase (OST) complex.</text>
</comment>
<dbReference type="AlphaFoldDB" id="A0A0L0FQY5"/>
<feature type="transmembrane region" description="Helical" evidence="8">
    <location>
        <begin position="89"/>
        <end position="106"/>
    </location>
</feature>
<evidence type="ECO:0000256" key="5">
    <source>
        <dbReference type="ARBA" id="ARBA00022824"/>
    </source>
</evidence>
<keyword evidence="4 8" id="KW-0812">Transmembrane</keyword>
<reference evidence="9 10" key="1">
    <citation type="submission" date="2011-02" db="EMBL/GenBank/DDBJ databases">
        <title>The Genome Sequence of Sphaeroforma arctica JP610.</title>
        <authorList>
            <consortium name="The Broad Institute Genome Sequencing Platform"/>
            <person name="Russ C."/>
            <person name="Cuomo C."/>
            <person name="Young S.K."/>
            <person name="Zeng Q."/>
            <person name="Gargeya S."/>
            <person name="Alvarado L."/>
            <person name="Berlin A."/>
            <person name="Chapman S.B."/>
            <person name="Chen Z."/>
            <person name="Freedman E."/>
            <person name="Gellesch M."/>
            <person name="Goldberg J."/>
            <person name="Griggs A."/>
            <person name="Gujja S."/>
            <person name="Heilman E."/>
            <person name="Heiman D."/>
            <person name="Howarth C."/>
            <person name="Mehta T."/>
            <person name="Neiman D."/>
            <person name="Pearson M."/>
            <person name="Roberts A."/>
            <person name="Saif S."/>
            <person name="Shea T."/>
            <person name="Shenoy N."/>
            <person name="Sisk P."/>
            <person name="Stolte C."/>
            <person name="Sykes S."/>
            <person name="White J."/>
            <person name="Yandava C."/>
            <person name="Burger G."/>
            <person name="Gray M.W."/>
            <person name="Holland P.W.H."/>
            <person name="King N."/>
            <person name="Lang F.B.F."/>
            <person name="Roger A.J."/>
            <person name="Ruiz-Trillo I."/>
            <person name="Haas B."/>
            <person name="Nusbaum C."/>
            <person name="Birren B."/>
        </authorList>
    </citation>
    <scope>NUCLEOTIDE SEQUENCE [LARGE SCALE GENOMIC DNA]</scope>
    <source>
        <strain evidence="9 10">JP610</strain>
    </source>
</reference>
<evidence type="ECO:0000256" key="4">
    <source>
        <dbReference type="ARBA" id="ARBA00022692"/>
    </source>
</evidence>
<dbReference type="Pfam" id="PF02109">
    <property type="entry name" value="DAD"/>
    <property type="match status" value="1"/>
</dbReference>
<dbReference type="PANTHER" id="PTHR10705">
    <property type="entry name" value="DOLICHYL-DIPHOSPHOOLIGOSACCHARIDE--PROTEIN GLYCOSYLTRANSFERASE SUBUNIT DAD1"/>
    <property type="match status" value="1"/>
</dbReference>
<protein>
    <recommendedName>
        <fullName evidence="8">Dolichyl-diphosphooligosaccharide--protein glycosyltransferase subunit OST2</fullName>
        <shortName evidence="8">Oligosaccharyl transferase subunit OST2</shortName>
    </recommendedName>
</protein>
<keyword evidence="5 8" id="KW-0256">Endoplasmic reticulum</keyword>
<organism evidence="9 10">
    <name type="scientific">Sphaeroforma arctica JP610</name>
    <dbReference type="NCBI Taxonomy" id="667725"/>
    <lineage>
        <taxon>Eukaryota</taxon>
        <taxon>Ichthyosporea</taxon>
        <taxon>Ichthyophonida</taxon>
        <taxon>Sphaeroforma</taxon>
    </lineage>
</organism>
<name>A0A0L0FQY5_9EUKA</name>
<dbReference type="PIRSF" id="PIRSF005588">
    <property type="entry name" value="DAD"/>
    <property type="match status" value="1"/>
</dbReference>
<keyword evidence="10" id="KW-1185">Reference proteome</keyword>
<dbReference type="PANTHER" id="PTHR10705:SF0">
    <property type="entry name" value="DOLICHYL-DIPHOSPHOOLIGOSACCHARIDE--PROTEIN GLYCOSYLTRANSFERASE SUBUNIT DAD1"/>
    <property type="match status" value="1"/>
</dbReference>
<dbReference type="STRING" id="667725.A0A0L0FQY5"/>
<comment type="subcellular location">
    <subcellularLocation>
        <location evidence="1 8">Endoplasmic reticulum membrane</location>
        <topology evidence="1 8">Multi-pass membrane protein</topology>
    </subcellularLocation>
</comment>
<comment type="caution">
    <text evidence="8">Lacks conserved residue(s) required for the propagation of feature annotation.</text>
</comment>
<accession>A0A0L0FQY5</accession>
<dbReference type="InterPro" id="IPR003038">
    <property type="entry name" value="DAD/Ost2"/>
</dbReference>
<evidence type="ECO:0000313" key="10">
    <source>
        <dbReference type="Proteomes" id="UP000054560"/>
    </source>
</evidence>
<evidence type="ECO:0000256" key="6">
    <source>
        <dbReference type="ARBA" id="ARBA00022989"/>
    </source>
</evidence>
<dbReference type="RefSeq" id="XP_014152996.1">
    <property type="nucleotide sequence ID" value="XM_014297521.1"/>
</dbReference>
<feature type="transmembrane region" description="Helical" evidence="8">
    <location>
        <begin position="63"/>
        <end position="83"/>
    </location>
</feature>
<evidence type="ECO:0000256" key="1">
    <source>
        <dbReference type="ARBA" id="ARBA00004477"/>
    </source>
</evidence>
<evidence type="ECO:0000256" key="3">
    <source>
        <dbReference type="ARBA" id="ARBA00009386"/>
    </source>
</evidence>
<gene>
    <name evidence="9" type="ORF">SARC_08506</name>
</gene>
<dbReference type="EMBL" id="KQ242366">
    <property type="protein sequence ID" value="KNC79094.1"/>
    <property type="molecule type" value="Genomic_DNA"/>
</dbReference>
<evidence type="ECO:0000256" key="8">
    <source>
        <dbReference type="RuleBase" id="RU361136"/>
    </source>
</evidence>
<comment type="function">
    <text evidence="8">Subunit of the oligosaccharyl transferase (OST) complex that catalyzes the initial transfer of a defined glycan (Glc(3)Man(9)GlcNAc(2) in eukaryotes) from the lipid carrier dolichol-pyrophosphate to an asparagine residue within an Asn-X-Ser/Thr consensus motif in nascent polypeptide chains, the first step in protein N-glycosylation. N-glycosylation occurs cotranslationally and the complex associates with the Sec61 complex at the channel-forming translocon complex that mediates protein translocation across the endoplasmic reticulum (ER). All subunits are required for a maximal enzyme activity.</text>
</comment>
<evidence type="ECO:0000256" key="7">
    <source>
        <dbReference type="ARBA" id="ARBA00023136"/>
    </source>
</evidence>
<keyword evidence="7 8" id="KW-0472">Membrane</keyword>
<dbReference type="GO" id="GO:0008250">
    <property type="term" value="C:oligosaccharyltransferase complex"/>
    <property type="evidence" value="ECO:0007669"/>
    <property type="project" value="InterPro"/>
</dbReference>
<comment type="similarity">
    <text evidence="3 8">Belongs to the DAD/OST2 family.</text>
</comment>
<dbReference type="GeneID" id="25909010"/>